<feature type="domain" description="Fe/B12 periplasmic-binding" evidence="1">
    <location>
        <begin position="57"/>
        <end position="308"/>
    </location>
</feature>
<dbReference type="InterPro" id="IPR002491">
    <property type="entry name" value="ABC_transptr_periplasmic_BD"/>
</dbReference>
<comment type="caution">
    <text evidence="2">The sequence shown here is derived from an EMBL/GenBank/DDBJ whole genome shotgun (WGS) entry which is preliminary data.</text>
</comment>
<gene>
    <name evidence="2" type="ORF">ACFQ0F_00025</name>
</gene>
<keyword evidence="3" id="KW-1185">Reference proteome</keyword>
<protein>
    <submittedName>
        <fullName evidence="2">ABC transporter substrate-binding protein</fullName>
    </submittedName>
</protein>
<reference evidence="3" key="1">
    <citation type="journal article" date="2019" name="Int. J. Syst. Evol. Microbiol.">
        <title>The Global Catalogue of Microorganisms (GCM) 10K type strain sequencing project: providing services to taxonomists for standard genome sequencing and annotation.</title>
        <authorList>
            <consortium name="The Broad Institute Genomics Platform"/>
            <consortium name="The Broad Institute Genome Sequencing Center for Infectious Disease"/>
            <person name="Wu L."/>
            <person name="Ma J."/>
        </authorList>
    </citation>
    <scope>NUCLEOTIDE SEQUENCE [LARGE SCALE GENOMIC DNA]</scope>
    <source>
        <strain evidence="3">CCUG 63419</strain>
    </source>
</reference>
<proteinExistence type="predicted"/>
<dbReference type="RefSeq" id="WP_379067702.1">
    <property type="nucleotide sequence ID" value="NZ_JBHTIT010000001.1"/>
</dbReference>
<dbReference type="Proteomes" id="UP001597044">
    <property type="component" value="Unassembled WGS sequence"/>
</dbReference>
<organism evidence="2 3">
    <name type="scientific">Paraperlucidibaca wandonensis</name>
    <dbReference type="NCBI Taxonomy" id="1268273"/>
    <lineage>
        <taxon>Bacteria</taxon>
        <taxon>Pseudomonadati</taxon>
        <taxon>Pseudomonadota</taxon>
        <taxon>Gammaproteobacteria</taxon>
        <taxon>Moraxellales</taxon>
        <taxon>Moraxellaceae</taxon>
        <taxon>Paraperlucidibaca</taxon>
    </lineage>
</organism>
<sequence>MDGVSCRQDTLAGHVIRLAQCLFLGIALGLAPAANALSHWQDDQGQSWTAPKKLPTRWIVLGPHLVEMAEAIGAKQRIVGVQDDHPIPGRYEVSLSGYAVVGQSGSISEERVRALRPDLVVFWAAGLSPVQQRRLQRLGIPLLAIAPKTLDDIPERLLWLGALSGFGKNAQKLADSELSNLTKTRQDFADGPRLRGFYQVWQQPLYSLSRQNLVSQAMAVCGVDSIVPSGNIEAPIMNVEAILAARTEIILVGVDELSRAHAFWQRFSTLPAVQRNAIVGVDDFALTRPGLSLLRAIPSLCQAVSPWRIRQSVPESQ</sequence>
<evidence type="ECO:0000313" key="3">
    <source>
        <dbReference type="Proteomes" id="UP001597044"/>
    </source>
</evidence>
<dbReference type="InterPro" id="IPR050902">
    <property type="entry name" value="ABC_Transporter_SBP"/>
</dbReference>
<accession>A0ABW3HBF3</accession>
<evidence type="ECO:0000259" key="1">
    <source>
        <dbReference type="PROSITE" id="PS50983"/>
    </source>
</evidence>
<dbReference type="PANTHER" id="PTHR30535">
    <property type="entry name" value="VITAMIN B12-BINDING PROTEIN"/>
    <property type="match status" value="1"/>
</dbReference>
<dbReference type="SUPFAM" id="SSF53807">
    <property type="entry name" value="Helical backbone' metal receptor"/>
    <property type="match status" value="1"/>
</dbReference>
<dbReference type="Pfam" id="PF01497">
    <property type="entry name" value="Peripla_BP_2"/>
    <property type="match status" value="1"/>
</dbReference>
<dbReference type="PANTHER" id="PTHR30535:SF34">
    <property type="entry name" value="MOLYBDATE-BINDING PROTEIN MOLA"/>
    <property type="match status" value="1"/>
</dbReference>
<name>A0ABW3HBF3_9GAMM</name>
<dbReference type="Gene3D" id="3.40.50.1980">
    <property type="entry name" value="Nitrogenase molybdenum iron protein domain"/>
    <property type="match status" value="2"/>
</dbReference>
<dbReference type="EMBL" id="JBHTIT010000001">
    <property type="protein sequence ID" value="MFD0948793.1"/>
    <property type="molecule type" value="Genomic_DNA"/>
</dbReference>
<evidence type="ECO:0000313" key="2">
    <source>
        <dbReference type="EMBL" id="MFD0948793.1"/>
    </source>
</evidence>
<dbReference type="PROSITE" id="PS50983">
    <property type="entry name" value="FE_B12_PBP"/>
    <property type="match status" value="1"/>
</dbReference>